<protein>
    <submittedName>
        <fullName evidence="1">Bet v1-like protein</fullName>
    </submittedName>
</protein>
<dbReference type="Pfam" id="PF10604">
    <property type="entry name" value="Polyketide_cyc2"/>
    <property type="match status" value="1"/>
</dbReference>
<dbReference type="Proteomes" id="UP000016922">
    <property type="component" value="Unassembled WGS sequence"/>
</dbReference>
<dbReference type="eggNOG" id="ENOG502S64G">
    <property type="taxonomic scope" value="Eukaryota"/>
</dbReference>
<evidence type="ECO:0000313" key="1">
    <source>
        <dbReference type="EMBL" id="EPE25862.1"/>
    </source>
</evidence>
<dbReference type="OMA" id="PEWHTEW"/>
<gene>
    <name evidence="1" type="ORF">GLAREA_01774</name>
</gene>
<dbReference type="PANTHER" id="PTHR36166">
    <property type="entry name" value="CHROMOSOME 9, WHOLE GENOME SHOTGUN SEQUENCE"/>
    <property type="match status" value="1"/>
</dbReference>
<dbReference type="InterPro" id="IPR019587">
    <property type="entry name" value="Polyketide_cyclase/dehydratase"/>
</dbReference>
<dbReference type="InterPro" id="IPR023393">
    <property type="entry name" value="START-like_dom_sf"/>
</dbReference>
<organism evidence="1 2">
    <name type="scientific">Glarea lozoyensis (strain ATCC 20868 / MF5171)</name>
    <dbReference type="NCBI Taxonomy" id="1116229"/>
    <lineage>
        <taxon>Eukaryota</taxon>
        <taxon>Fungi</taxon>
        <taxon>Dikarya</taxon>
        <taxon>Ascomycota</taxon>
        <taxon>Pezizomycotina</taxon>
        <taxon>Leotiomycetes</taxon>
        <taxon>Helotiales</taxon>
        <taxon>Helotiaceae</taxon>
        <taxon>Glarea</taxon>
    </lineage>
</organism>
<dbReference type="SUPFAM" id="SSF55961">
    <property type="entry name" value="Bet v1-like"/>
    <property type="match status" value="1"/>
</dbReference>
<accession>S3CHC5</accession>
<dbReference type="PANTHER" id="PTHR36166:SF1">
    <property type="entry name" value="SRPBCC DOMAIN-CONTAINING PROTEIN"/>
    <property type="match status" value="1"/>
</dbReference>
<reference evidence="1 2" key="1">
    <citation type="journal article" date="2013" name="BMC Genomics">
        <title>Genomics-driven discovery of the pneumocandin biosynthetic gene cluster in the fungus Glarea lozoyensis.</title>
        <authorList>
            <person name="Chen L."/>
            <person name="Yue Q."/>
            <person name="Zhang X."/>
            <person name="Xiang M."/>
            <person name="Wang C."/>
            <person name="Li S."/>
            <person name="Che Y."/>
            <person name="Ortiz-Lopez F.J."/>
            <person name="Bills G.F."/>
            <person name="Liu X."/>
            <person name="An Z."/>
        </authorList>
    </citation>
    <scope>NUCLEOTIDE SEQUENCE [LARGE SCALE GENOMIC DNA]</scope>
    <source>
        <strain evidence="2">ATCC 20868 / MF5171</strain>
    </source>
</reference>
<dbReference type="EMBL" id="KE145371">
    <property type="protein sequence ID" value="EPE25862.1"/>
    <property type="molecule type" value="Genomic_DNA"/>
</dbReference>
<proteinExistence type="predicted"/>
<dbReference type="KEGG" id="glz:GLAREA_01774"/>
<evidence type="ECO:0000313" key="2">
    <source>
        <dbReference type="Proteomes" id="UP000016922"/>
    </source>
</evidence>
<dbReference type="RefSeq" id="XP_008087181.1">
    <property type="nucleotide sequence ID" value="XM_008088990.1"/>
</dbReference>
<keyword evidence="2" id="KW-1185">Reference proteome</keyword>
<dbReference type="HOGENOM" id="CLU_069867_3_1_1"/>
<dbReference type="GeneID" id="19460832"/>
<sequence>MIFTSIEIARSPEEVKKIFFNFPAYPTWHTSFLHGITPLSKDPNPLDAGSQVHCHIEGVPEFDASIVENSARKFVWKGPPVMGVAGLHTFEFQPSEKTNGGTTFVQKEEFEGVLSFLLQEWLLGKSLFKGYNNFNADLKKKVESL</sequence>
<name>S3CHC5_GLAL2</name>
<dbReference type="CDD" id="cd07822">
    <property type="entry name" value="SRPBCC_4"/>
    <property type="match status" value="1"/>
</dbReference>
<dbReference type="OrthoDB" id="509124at2759"/>
<dbReference type="AlphaFoldDB" id="S3CHC5"/>
<dbReference type="Gene3D" id="3.30.530.20">
    <property type="match status" value="1"/>
</dbReference>